<evidence type="ECO:0000313" key="2">
    <source>
        <dbReference type="Proteomes" id="UP000827872"/>
    </source>
</evidence>
<sequence length="123" mass="13439">MIWGGGIITQETTAPLVVRNNNSNTIRSRNRSFQFVRKPAKREMLYRLSCEKKMTNKIQLSGALLEKDGICLQLGTQCRLGRQVAGFAARALDSGVKGQAVVLVGCGKPLLLVSLSEEVAFLC</sequence>
<accession>A0ACB8EBG6</accession>
<gene>
    <name evidence="1" type="ORF">K3G42_012831</name>
</gene>
<dbReference type="EMBL" id="CM037627">
    <property type="protein sequence ID" value="KAH7989679.1"/>
    <property type="molecule type" value="Genomic_DNA"/>
</dbReference>
<keyword evidence="2" id="KW-1185">Reference proteome</keyword>
<protein>
    <submittedName>
        <fullName evidence="1">Uncharacterized protein</fullName>
    </submittedName>
</protein>
<dbReference type="Proteomes" id="UP000827872">
    <property type="component" value="Linkage Group LG14"/>
</dbReference>
<comment type="caution">
    <text evidence="1">The sequence shown here is derived from an EMBL/GenBank/DDBJ whole genome shotgun (WGS) entry which is preliminary data.</text>
</comment>
<reference evidence="1" key="1">
    <citation type="submission" date="2021-08" db="EMBL/GenBank/DDBJ databases">
        <title>The first chromosome-level gecko genome reveals the dynamic sex chromosomes of Neotropical dwarf geckos (Sphaerodactylidae: Sphaerodactylus).</title>
        <authorList>
            <person name="Pinto B.J."/>
            <person name="Keating S.E."/>
            <person name="Gamble T."/>
        </authorList>
    </citation>
    <scope>NUCLEOTIDE SEQUENCE</scope>
    <source>
        <strain evidence="1">TG3544</strain>
    </source>
</reference>
<name>A0ACB8EBG6_9SAUR</name>
<organism evidence="1 2">
    <name type="scientific">Sphaerodactylus townsendi</name>
    <dbReference type="NCBI Taxonomy" id="933632"/>
    <lineage>
        <taxon>Eukaryota</taxon>
        <taxon>Metazoa</taxon>
        <taxon>Chordata</taxon>
        <taxon>Craniata</taxon>
        <taxon>Vertebrata</taxon>
        <taxon>Euteleostomi</taxon>
        <taxon>Lepidosauria</taxon>
        <taxon>Squamata</taxon>
        <taxon>Bifurcata</taxon>
        <taxon>Gekkota</taxon>
        <taxon>Sphaerodactylidae</taxon>
        <taxon>Sphaerodactylus</taxon>
    </lineage>
</organism>
<proteinExistence type="predicted"/>
<evidence type="ECO:0000313" key="1">
    <source>
        <dbReference type="EMBL" id="KAH7989679.1"/>
    </source>
</evidence>